<sequence>MNSVKVNTSSKSFKAINSVFTKDDIIPIQKFISSNKSKKADNNDKTTTTTIDSDQSAGPKDIITHFDADTGNNNKNKTTTATDDDNENKNENEEDEEKKNYDSPVCSDNEADILFSPLFDTNDDNEDEDEFDKGLLSPIYFSCQYPKRFHHHHNSSTTASSKLLNGVTPVNTLNQDAAVTSNDDKSQNVEMVSKSNAGSNTVVTSTTINNNKSISASQIENANNGVFTLFGEENTHDITSPKSSSINHNSITNDFWREVKTSDDLSIDYMPVQTNDELTEIANSSISTNPSTPKHTPIEEFITEDLKQSFTSHIESNTSILDPNDDNLNYKIKLLSYRNSQGNLNLPIALSNSQKHKIDKISKKRKRKNNYLKKNAIRRKSGVWQMVSTNIGIGEFML</sequence>
<dbReference type="OrthoDB" id="4069767at2759"/>
<gene>
    <name evidence="2" type="ORF">Kpol_526p13</name>
</gene>
<dbReference type="Proteomes" id="UP000000267">
    <property type="component" value="Unassembled WGS sequence"/>
</dbReference>
<dbReference type="FunCoup" id="A7TLR8">
    <property type="interactions" value="52"/>
</dbReference>
<feature type="compositionally biased region" description="Basic and acidic residues" evidence="1">
    <location>
        <begin position="87"/>
        <end position="101"/>
    </location>
</feature>
<proteinExistence type="predicted"/>
<dbReference type="KEGG" id="vpo:Kpol_526p13"/>
<dbReference type="GeneID" id="5544972"/>
<feature type="compositionally biased region" description="Low complexity" evidence="1">
    <location>
        <begin position="45"/>
        <end position="54"/>
    </location>
</feature>
<organism evidence="3">
    <name type="scientific">Vanderwaltozyma polyspora (strain ATCC 22028 / DSM 70294 / BCRC 21397 / CBS 2163 / NBRC 10782 / NRRL Y-8283 / UCD 57-17)</name>
    <name type="common">Kluyveromyces polysporus</name>
    <dbReference type="NCBI Taxonomy" id="436907"/>
    <lineage>
        <taxon>Eukaryota</taxon>
        <taxon>Fungi</taxon>
        <taxon>Dikarya</taxon>
        <taxon>Ascomycota</taxon>
        <taxon>Saccharomycotina</taxon>
        <taxon>Saccharomycetes</taxon>
        <taxon>Saccharomycetales</taxon>
        <taxon>Saccharomycetaceae</taxon>
        <taxon>Vanderwaltozyma</taxon>
    </lineage>
</organism>
<keyword evidence="3" id="KW-1185">Reference proteome</keyword>
<feature type="compositionally biased region" description="Low complexity" evidence="1">
    <location>
        <begin position="69"/>
        <end position="81"/>
    </location>
</feature>
<protein>
    <submittedName>
        <fullName evidence="2">Uncharacterized protein</fullName>
    </submittedName>
</protein>
<feature type="region of interest" description="Disordered" evidence="1">
    <location>
        <begin position="32"/>
        <end position="108"/>
    </location>
</feature>
<accession>A7TLR8</accession>
<evidence type="ECO:0000313" key="3">
    <source>
        <dbReference type="Proteomes" id="UP000000267"/>
    </source>
</evidence>
<name>A7TLR8_VANPO</name>
<dbReference type="EMBL" id="DS480417">
    <property type="protein sequence ID" value="EDO16760.1"/>
    <property type="molecule type" value="Genomic_DNA"/>
</dbReference>
<evidence type="ECO:0000313" key="2">
    <source>
        <dbReference type="EMBL" id="EDO16760.1"/>
    </source>
</evidence>
<reference evidence="2 3" key="1">
    <citation type="journal article" date="2007" name="Proc. Natl. Acad. Sci. U.S.A.">
        <title>Independent sorting-out of thousands of duplicated gene pairs in two yeast species descended from a whole-genome duplication.</title>
        <authorList>
            <person name="Scannell D.R."/>
            <person name="Frank A.C."/>
            <person name="Conant G.C."/>
            <person name="Byrne K.P."/>
            <person name="Woolfit M."/>
            <person name="Wolfe K.H."/>
        </authorList>
    </citation>
    <scope>NUCLEOTIDE SEQUENCE [LARGE SCALE GENOMIC DNA]</scope>
    <source>
        <strain evidence="3">ATCC 22028 / DSM 70294 / BCRC 21397 / CBS 2163 / NBRC 10782 / NRRL Y-8283 / UCD 57-17</strain>
    </source>
</reference>
<dbReference type="AlphaFoldDB" id="A7TLR8"/>
<evidence type="ECO:0000256" key="1">
    <source>
        <dbReference type="SAM" id="MobiDB-lite"/>
    </source>
</evidence>
<dbReference type="RefSeq" id="XP_001644618.1">
    <property type="nucleotide sequence ID" value="XM_001644568.1"/>
</dbReference>
<dbReference type="InParanoid" id="A7TLR8"/>
<dbReference type="HOGENOM" id="CLU_063295_0_0_1"/>
<dbReference type="eggNOG" id="ENOG502S5S7">
    <property type="taxonomic scope" value="Eukaryota"/>
</dbReference>